<feature type="domain" description="Terpene synthase metal-binding" evidence="6">
    <location>
        <begin position="337"/>
        <end position="576"/>
    </location>
</feature>
<dbReference type="CDD" id="cd00684">
    <property type="entry name" value="Terpene_cyclase_plant_C1"/>
    <property type="match status" value="1"/>
</dbReference>
<dbReference type="InterPro" id="IPR036965">
    <property type="entry name" value="Terpene_synth_N_sf"/>
</dbReference>
<dbReference type="InterPro" id="IPR005630">
    <property type="entry name" value="Terpene_synthase_metal-bd"/>
</dbReference>
<dbReference type="SFLD" id="SFLDG01019">
    <property type="entry name" value="Terpene_Cyclase_Like_1_C_Termi"/>
    <property type="match status" value="1"/>
</dbReference>
<organism evidence="7 8">
    <name type="scientific">Vitis rotundifolia</name>
    <name type="common">Muscadine grape</name>
    <dbReference type="NCBI Taxonomy" id="103349"/>
    <lineage>
        <taxon>Eukaryota</taxon>
        <taxon>Viridiplantae</taxon>
        <taxon>Streptophyta</taxon>
        <taxon>Embryophyta</taxon>
        <taxon>Tracheophyta</taxon>
        <taxon>Spermatophyta</taxon>
        <taxon>Magnoliopsida</taxon>
        <taxon>eudicotyledons</taxon>
        <taxon>Gunneridae</taxon>
        <taxon>Pentapetalae</taxon>
        <taxon>rosids</taxon>
        <taxon>Vitales</taxon>
        <taxon>Vitaceae</taxon>
        <taxon>Viteae</taxon>
        <taxon>Vitis</taxon>
    </lineage>
</organism>
<dbReference type="InterPro" id="IPR050148">
    <property type="entry name" value="Terpene_synthase-like"/>
</dbReference>
<dbReference type="Pfam" id="PF01397">
    <property type="entry name" value="Terpene_synth"/>
    <property type="match status" value="1"/>
</dbReference>
<comment type="cofactor">
    <cofactor evidence="1">
        <name>Mg(2+)</name>
        <dbReference type="ChEBI" id="CHEBI:18420"/>
    </cofactor>
</comment>
<dbReference type="InterPro" id="IPR044814">
    <property type="entry name" value="Terpene_cyclase_plant_C1"/>
</dbReference>
<dbReference type="Proteomes" id="UP001168098">
    <property type="component" value="Unassembled WGS sequence"/>
</dbReference>
<dbReference type="PANTHER" id="PTHR31225:SF252">
    <property type="entry name" value="TERPENE SYNTHASE 12-RELATED"/>
    <property type="match status" value="1"/>
</dbReference>
<dbReference type="SFLD" id="SFLDG01604">
    <property type="entry name" value="Terpene_Cyclase_Like_1_C_Termi"/>
    <property type="match status" value="1"/>
</dbReference>
<dbReference type="PANTHER" id="PTHR31225">
    <property type="entry name" value="OS04G0344100 PROTEIN-RELATED"/>
    <property type="match status" value="1"/>
</dbReference>
<sequence length="639" mass="74277">MAMISISPLVFPTSQDLDTFRNFPISRKTNHCRATAMAVLHLFYFPKQCFLTHNLPGHPMKKPPRGTSPQIRCSATEQSFSPITESRRSAHYQPAFWSYDFVESLKKREEICDGSVKELEKMYEDRARKLEDEVKWMMIHEKSAEPLTLLEFIDDIQRLGLGHRFENDIKRSLDKILLLEGSNAGKDESLHHTALRFRILRQHGYKVSQEVFEGFTDQNGHFKACLCKDVKGMLSLYEASYLASEGETLLHEAMAFLKMHLKDLEGTMDKSLEELVNHAMELPLHRRMPRLEARWFIESYKRREGADDVLLELAMLDFNMVQWTLQDDLQDMSRWWKDMGLASKLHFARDRLMECFFWTVGMAFEPEFSNCRKGLTKVTSFITTIDDVYDVYGSVDELELFTDAVARWDINMVNNLPGYMKLCFLALYNTVNEMAYDTLKEQGHNILPYLTKAWADLCKVFLVEAKWCHKEYTPTFEEYLENGWRSVSGVAILIHAYFLMSKNITKEALECLENDHELLRWPSTIFRLCNDLATSKAELERGESANSISCYMHQTGVSEEDAREHMKNLIDESWKKMNKIREMDSDSPFEKPFVETAINLARIAQCTYQYGDSHGAPDARSKKRVRSLIIESIPMTLKK</sequence>
<evidence type="ECO:0000313" key="8">
    <source>
        <dbReference type="Proteomes" id="UP001168098"/>
    </source>
</evidence>
<dbReference type="EMBL" id="JARBHA010000012">
    <property type="protein sequence ID" value="KAJ9686768.1"/>
    <property type="molecule type" value="Genomic_DNA"/>
</dbReference>
<dbReference type="FunFam" id="1.50.10.130:FF:000001">
    <property type="entry name" value="Isoprene synthase, chloroplastic"/>
    <property type="match status" value="1"/>
</dbReference>
<reference evidence="7 8" key="1">
    <citation type="journal article" date="2023" name="BMC Biotechnol.">
        <title>Vitis rotundifolia cv Carlos genome sequencing.</title>
        <authorList>
            <person name="Huff M."/>
            <person name="Hulse-Kemp A."/>
            <person name="Scheffler B."/>
            <person name="Youngblood R."/>
            <person name="Simpson S."/>
            <person name="Babiker E."/>
            <person name="Staton M."/>
        </authorList>
    </citation>
    <scope>NUCLEOTIDE SEQUENCE [LARGE SCALE GENOMIC DNA]</scope>
    <source>
        <tissue evidence="7">Leaf</tissue>
    </source>
</reference>
<evidence type="ECO:0000259" key="6">
    <source>
        <dbReference type="Pfam" id="PF03936"/>
    </source>
</evidence>
<dbReference type="GO" id="GO:0000287">
    <property type="term" value="F:magnesium ion binding"/>
    <property type="evidence" value="ECO:0007669"/>
    <property type="project" value="InterPro"/>
</dbReference>
<keyword evidence="3" id="KW-0460">Magnesium</keyword>
<evidence type="ECO:0000256" key="4">
    <source>
        <dbReference type="ARBA" id="ARBA00023239"/>
    </source>
</evidence>
<dbReference type="SUPFAM" id="SSF48239">
    <property type="entry name" value="Terpenoid cyclases/Protein prenyltransferases"/>
    <property type="match status" value="1"/>
</dbReference>
<evidence type="ECO:0000256" key="1">
    <source>
        <dbReference type="ARBA" id="ARBA00001946"/>
    </source>
</evidence>
<accession>A0AA39DJ41</accession>
<evidence type="ECO:0000256" key="2">
    <source>
        <dbReference type="ARBA" id="ARBA00022723"/>
    </source>
</evidence>
<dbReference type="SUPFAM" id="SSF48576">
    <property type="entry name" value="Terpenoid synthases"/>
    <property type="match status" value="1"/>
</dbReference>
<dbReference type="GO" id="GO:0010333">
    <property type="term" value="F:terpene synthase activity"/>
    <property type="evidence" value="ECO:0007669"/>
    <property type="project" value="InterPro"/>
</dbReference>
<dbReference type="Pfam" id="PF03936">
    <property type="entry name" value="Terpene_synth_C"/>
    <property type="match status" value="1"/>
</dbReference>
<dbReference type="Gene3D" id="1.10.600.10">
    <property type="entry name" value="Farnesyl Diphosphate Synthase"/>
    <property type="match status" value="1"/>
</dbReference>
<feature type="domain" description="Terpene synthase N-terminal" evidence="5">
    <location>
        <begin position="97"/>
        <end position="280"/>
    </location>
</feature>
<dbReference type="InterPro" id="IPR008949">
    <property type="entry name" value="Isoprenoid_synthase_dom_sf"/>
</dbReference>
<dbReference type="AlphaFoldDB" id="A0AA39DJ41"/>
<name>A0AA39DJ41_VITRO</name>
<protein>
    <submittedName>
        <fullName evidence="7">Uncharacterized protein</fullName>
    </submittedName>
</protein>
<dbReference type="Gene3D" id="1.50.10.130">
    <property type="entry name" value="Terpene synthase, N-terminal domain"/>
    <property type="match status" value="1"/>
</dbReference>
<gene>
    <name evidence="7" type="ORF">PVL29_015561</name>
</gene>
<dbReference type="InterPro" id="IPR008930">
    <property type="entry name" value="Terpenoid_cyclase/PrenylTrfase"/>
</dbReference>
<evidence type="ECO:0000256" key="3">
    <source>
        <dbReference type="ARBA" id="ARBA00022842"/>
    </source>
</evidence>
<evidence type="ECO:0000259" key="5">
    <source>
        <dbReference type="Pfam" id="PF01397"/>
    </source>
</evidence>
<evidence type="ECO:0000313" key="7">
    <source>
        <dbReference type="EMBL" id="KAJ9686768.1"/>
    </source>
</evidence>
<dbReference type="InterPro" id="IPR034741">
    <property type="entry name" value="Terpene_cyclase-like_1_C"/>
</dbReference>
<proteinExistence type="predicted"/>
<keyword evidence="8" id="KW-1185">Reference proteome</keyword>
<keyword evidence="2" id="KW-0479">Metal-binding</keyword>
<comment type="caution">
    <text evidence="7">The sequence shown here is derived from an EMBL/GenBank/DDBJ whole genome shotgun (WGS) entry which is preliminary data.</text>
</comment>
<dbReference type="GO" id="GO:0016102">
    <property type="term" value="P:diterpenoid biosynthetic process"/>
    <property type="evidence" value="ECO:0007669"/>
    <property type="project" value="InterPro"/>
</dbReference>
<keyword evidence="4" id="KW-0456">Lyase</keyword>
<dbReference type="FunFam" id="1.10.600.10:FF:000007">
    <property type="entry name" value="Isoprene synthase, chloroplastic"/>
    <property type="match status" value="1"/>
</dbReference>
<dbReference type="SFLD" id="SFLDS00005">
    <property type="entry name" value="Isoprenoid_Synthase_Type_I"/>
    <property type="match status" value="1"/>
</dbReference>
<dbReference type="InterPro" id="IPR001906">
    <property type="entry name" value="Terpene_synth_N"/>
</dbReference>